<gene>
    <name evidence="1" type="ORF">HMPREF9469_03272</name>
</gene>
<evidence type="ECO:0000313" key="2">
    <source>
        <dbReference type="Proteomes" id="UP000003763"/>
    </source>
</evidence>
<sequence>MNKICGLEQIDALVTDSDVDSVVVEKITAMDIEVIQVKA</sequence>
<protein>
    <recommendedName>
        <fullName evidence="3">DeoR C-terminal sensor domain-containing protein</fullName>
    </recommendedName>
</protein>
<comment type="caution">
    <text evidence="1">The sequence shown here is derived from an EMBL/GenBank/DDBJ whole genome shotgun (WGS) entry which is preliminary data.</text>
</comment>
<evidence type="ECO:0008006" key="3">
    <source>
        <dbReference type="Google" id="ProtNLM"/>
    </source>
</evidence>
<evidence type="ECO:0000313" key="1">
    <source>
        <dbReference type="EMBL" id="EHE97939.1"/>
    </source>
</evidence>
<proteinExistence type="predicted"/>
<organism evidence="1 2">
    <name type="scientific">[Clostridium] citroniae WAL-17108</name>
    <dbReference type="NCBI Taxonomy" id="742733"/>
    <lineage>
        <taxon>Bacteria</taxon>
        <taxon>Bacillati</taxon>
        <taxon>Bacillota</taxon>
        <taxon>Clostridia</taxon>
        <taxon>Lachnospirales</taxon>
        <taxon>Lachnospiraceae</taxon>
        <taxon>Enterocloster</taxon>
    </lineage>
</organism>
<dbReference type="Proteomes" id="UP000003763">
    <property type="component" value="Unassembled WGS sequence"/>
</dbReference>
<dbReference type="AlphaFoldDB" id="G5HL44"/>
<reference evidence="1 2" key="1">
    <citation type="submission" date="2011-08" db="EMBL/GenBank/DDBJ databases">
        <title>The Genome Sequence of Clostridium citroniae WAL-17108.</title>
        <authorList>
            <consortium name="The Broad Institute Genome Sequencing Platform"/>
            <person name="Earl A."/>
            <person name="Ward D."/>
            <person name="Feldgarden M."/>
            <person name="Gevers D."/>
            <person name="Finegold S.M."/>
            <person name="Summanen P.H."/>
            <person name="Molitoris D.R."/>
            <person name="Vaisanen M.L."/>
            <person name="Daigneault M."/>
            <person name="Allen-Vercoe E."/>
            <person name="Young S.K."/>
            <person name="Zeng Q."/>
            <person name="Gargeya S."/>
            <person name="Fitzgerald M."/>
            <person name="Haas B."/>
            <person name="Abouelleil A."/>
            <person name="Alvarado L."/>
            <person name="Arachchi H.M."/>
            <person name="Berlin A."/>
            <person name="Brown A."/>
            <person name="Chapman S.B."/>
            <person name="Chen Z."/>
            <person name="Dunbar C."/>
            <person name="Freedman E."/>
            <person name="Gearin G."/>
            <person name="Gellesch M."/>
            <person name="Goldberg J."/>
            <person name="Griggs A."/>
            <person name="Gujja S."/>
            <person name="Heiman D."/>
            <person name="Howarth C."/>
            <person name="Larson L."/>
            <person name="Lui A."/>
            <person name="MacDonald P.J.P."/>
            <person name="Montmayeur A."/>
            <person name="Murphy C."/>
            <person name="Neiman D."/>
            <person name="Pearson M."/>
            <person name="Priest M."/>
            <person name="Roberts A."/>
            <person name="Saif S."/>
            <person name="Shea T."/>
            <person name="Shenoy N."/>
            <person name="Sisk P."/>
            <person name="Stolte C."/>
            <person name="Sykes S."/>
            <person name="Wortman J."/>
            <person name="Nusbaum C."/>
            <person name="Birren B."/>
        </authorList>
    </citation>
    <scope>NUCLEOTIDE SEQUENCE [LARGE SCALE GENOMIC DNA]</scope>
    <source>
        <strain evidence="1 2">WAL-17108</strain>
    </source>
</reference>
<accession>G5HL44</accession>
<dbReference type="HOGENOM" id="CLU_3307346_0_0_9"/>
<dbReference type="EMBL" id="ADLJ01000026">
    <property type="protein sequence ID" value="EHE97939.1"/>
    <property type="molecule type" value="Genomic_DNA"/>
</dbReference>
<dbReference type="PATRIC" id="fig|742733.3.peg.3395"/>
<name>G5HL44_9FIRM</name>